<dbReference type="OrthoDB" id="9779184at2"/>
<reference evidence="2 3" key="1">
    <citation type="submission" date="2016-02" db="EMBL/GenBank/DDBJ databases">
        <authorList>
            <person name="Wen L."/>
            <person name="He K."/>
            <person name="Yang H."/>
        </authorList>
    </citation>
    <scope>NUCLEOTIDE SEQUENCE [LARGE SCALE GENOMIC DNA]</scope>
    <source>
        <strain evidence="2 3">DSM 22607</strain>
    </source>
</reference>
<dbReference type="GO" id="GO:0004519">
    <property type="term" value="F:endonuclease activity"/>
    <property type="evidence" value="ECO:0007669"/>
    <property type="project" value="UniProtKB-KW"/>
</dbReference>
<dbReference type="KEGG" id="cmiu:B1H56_03070"/>
<comment type="caution">
    <text evidence="2">The sequence shown here is derived from an EMBL/GenBank/DDBJ whole genome shotgun (WGS) entry which is preliminary data.</text>
</comment>
<dbReference type="EMBL" id="LSZW01000063">
    <property type="protein sequence ID" value="KXK65198.1"/>
    <property type="molecule type" value="Genomic_DNA"/>
</dbReference>
<dbReference type="InterPro" id="IPR036237">
    <property type="entry name" value="Xyl_isomerase-like_sf"/>
</dbReference>
<gene>
    <name evidence="2" type="ORF">HMPREF3293_02456</name>
</gene>
<dbReference type="SUPFAM" id="SSF51658">
    <property type="entry name" value="Xylose isomerase-like"/>
    <property type="match status" value="1"/>
</dbReference>
<keyword evidence="2" id="KW-0378">Hydrolase</keyword>
<dbReference type="AlphaFoldDB" id="A0A136Q3C4"/>
<dbReference type="KEGG" id="cmiu:B1H56_02995"/>
<keyword evidence="3" id="KW-1185">Reference proteome</keyword>
<dbReference type="RefSeq" id="WP_066739982.1">
    <property type="nucleotide sequence ID" value="NZ_CP029256.1"/>
</dbReference>
<protein>
    <submittedName>
        <fullName evidence="2">AP endonuclease, family 2</fullName>
    </submittedName>
</protein>
<feature type="domain" description="Xylose isomerase-like TIM barrel" evidence="1">
    <location>
        <begin position="22"/>
        <end position="306"/>
    </location>
</feature>
<keyword evidence="2" id="KW-0540">Nuclease</keyword>
<sequence>MKLGFFAANYAHLSLEEVAKIMSEHGYEMMEIPAYIGNGQFDCDEILKGNNAETLKKMLESYGITISALSNHADSLLILGPWGEDTDGLYKGTKEEKIKYGTESLIKTAQAANALGVPVVNGFTGVTNWGRYFPFPCPQGWEMMERDFVKYFTPILDKFKEYGVKFAVEPHPNNFIYDIHTAKKAIELVDGHPCLGFNMDPANLIYLGLRIENFVDELGDRIFHVHAKDGEIVEHNIQYGGILMQGDWQRLDRTFRFRIPGWGSVPWKKVITELSMVGYDYVLSYEHEDVTMSVGDGVEKVSAFLKPLIIKAPYEGRRDKIFNNPCEK</sequence>
<evidence type="ECO:0000313" key="2">
    <source>
        <dbReference type="EMBL" id="KXK65198.1"/>
    </source>
</evidence>
<proteinExistence type="predicted"/>
<dbReference type="STRING" id="626937.HMPREF3293_02456"/>
<name>A0A136Q3C4_9FIRM</name>
<keyword evidence="2" id="KW-0255">Endonuclease</keyword>
<dbReference type="PANTHER" id="PTHR12110">
    <property type="entry name" value="HYDROXYPYRUVATE ISOMERASE"/>
    <property type="match status" value="1"/>
</dbReference>
<evidence type="ECO:0000313" key="3">
    <source>
        <dbReference type="Proteomes" id="UP000070366"/>
    </source>
</evidence>
<dbReference type="Proteomes" id="UP000070366">
    <property type="component" value="Unassembled WGS sequence"/>
</dbReference>
<accession>A0A136Q3C4</accession>
<dbReference type="InterPro" id="IPR013022">
    <property type="entry name" value="Xyl_isomerase-like_TIM-brl"/>
</dbReference>
<dbReference type="PANTHER" id="PTHR12110:SF21">
    <property type="entry name" value="XYLOSE ISOMERASE-LIKE TIM BARREL DOMAIN-CONTAINING PROTEIN"/>
    <property type="match status" value="1"/>
</dbReference>
<evidence type="ECO:0000259" key="1">
    <source>
        <dbReference type="Pfam" id="PF01261"/>
    </source>
</evidence>
<dbReference type="PATRIC" id="fig|626937.4.peg.2413"/>
<organism evidence="2 3">
    <name type="scientific">Christensenella minuta</name>
    <dbReference type="NCBI Taxonomy" id="626937"/>
    <lineage>
        <taxon>Bacteria</taxon>
        <taxon>Bacillati</taxon>
        <taxon>Bacillota</taxon>
        <taxon>Clostridia</taxon>
        <taxon>Christensenellales</taxon>
        <taxon>Christensenellaceae</taxon>
        <taxon>Christensenella</taxon>
    </lineage>
</organism>
<dbReference type="InterPro" id="IPR050312">
    <property type="entry name" value="IolE/XylAMocC-like"/>
</dbReference>
<dbReference type="Gene3D" id="3.20.20.150">
    <property type="entry name" value="Divalent-metal-dependent TIM barrel enzymes"/>
    <property type="match status" value="1"/>
</dbReference>
<dbReference type="Pfam" id="PF01261">
    <property type="entry name" value="AP_endonuc_2"/>
    <property type="match status" value="1"/>
</dbReference>